<keyword evidence="5" id="KW-1185">Reference proteome</keyword>
<organism evidence="4 5">
    <name type="scientific">Crocosphaera subtropica (strain ATCC 51142 / BH68)</name>
    <name type="common">Cyanothece sp. (strain ATCC 51142)</name>
    <dbReference type="NCBI Taxonomy" id="43989"/>
    <lineage>
        <taxon>Bacteria</taxon>
        <taxon>Bacillati</taxon>
        <taxon>Cyanobacteriota</taxon>
        <taxon>Cyanophyceae</taxon>
        <taxon>Oscillatoriophycideae</taxon>
        <taxon>Chroococcales</taxon>
        <taxon>Aphanothecaceae</taxon>
        <taxon>Crocosphaera</taxon>
        <taxon>Crocosphaera subtropica</taxon>
    </lineage>
</organism>
<dbReference type="Proteomes" id="UP000001203">
    <property type="component" value="Chromosome linear"/>
</dbReference>
<evidence type="ECO:0000313" key="5">
    <source>
        <dbReference type="Proteomes" id="UP000001203"/>
    </source>
</evidence>
<dbReference type="PANTHER" id="PTHR44196:SF1">
    <property type="entry name" value="DEHYDROGENASE_REDUCTASE SDR FAMILY MEMBER 7B"/>
    <property type="match status" value="1"/>
</dbReference>
<keyword evidence="2" id="KW-0560">Oxidoreductase</keyword>
<dbReference type="CDD" id="cd05233">
    <property type="entry name" value="SDR_c"/>
    <property type="match status" value="1"/>
</dbReference>
<sequence length="269" mass="29389">MTPTAVITGASAGIGQATAILLAEKGYNLVLAARTNDRLEAVAQQIRELGGQVLAVPTDVTDVKQVNNLVEKALDTYYQVDILINNAGICMTAPMTQTSLEDWHKILNVNLWGYIYPIHALLPHFLSRHCGTIVNVGSFGGKMPLPNMTAYCTSKYAVTGLTETLRLELEPKGIHVCGVHPSVTNSDFLERAVFRGQQEKSSEQMRSSIEEMLKSPLASQPEDVAKAIFHVIDHPQAEVVVGTGAITTNFYRFIPGLSQWLLQRSIAKS</sequence>
<dbReference type="AlphaFoldDB" id="B1X286"/>
<dbReference type="eggNOG" id="COG4221">
    <property type="taxonomic scope" value="Bacteria"/>
</dbReference>
<dbReference type="PRINTS" id="PR00081">
    <property type="entry name" value="GDHRDH"/>
</dbReference>
<dbReference type="GO" id="GO:0016020">
    <property type="term" value="C:membrane"/>
    <property type="evidence" value="ECO:0007669"/>
    <property type="project" value="TreeGrafter"/>
</dbReference>
<evidence type="ECO:0000256" key="2">
    <source>
        <dbReference type="ARBA" id="ARBA00023002"/>
    </source>
</evidence>
<name>B1X286_CROS5</name>
<dbReference type="PANTHER" id="PTHR44196">
    <property type="entry name" value="DEHYDROGENASE/REDUCTASE SDR FAMILY MEMBER 7B"/>
    <property type="match status" value="1"/>
</dbReference>
<dbReference type="Gene3D" id="3.40.50.720">
    <property type="entry name" value="NAD(P)-binding Rossmann-like Domain"/>
    <property type="match status" value="1"/>
</dbReference>
<dbReference type="InterPro" id="IPR020904">
    <property type="entry name" value="Sc_DH/Rdtase_CS"/>
</dbReference>
<evidence type="ECO:0000256" key="1">
    <source>
        <dbReference type="ARBA" id="ARBA00006484"/>
    </source>
</evidence>
<dbReference type="HOGENOM" id="CLU_010194_2_1_3"/>
<dbReference type="PROSITE" id="PS00061">
    <property type="entry name" value="ADH_SHORT"/>
    <property type="match status" value="1"/>
</dbReference>
<dbReference type="RefSeq" id="WP_009546341.1">
    <property type="nucleotide sequence ID" value="NC_010547.1"/>
</dbReference>
<proteinExistence type="inferred from homology"/>
<dbReference type="PRINTS" id="PR00080">
    <property type="entry name" value="SDRFAMILY"/>
</dbReference>
<dbReference type="InterPro" id="IPR002347">
    <property type="entry name" value="SDR_fam"/>
</dbReference>
<dbReference type="PIRSF" id="PIRSF000126">
    <property type="entry name" value="11-beta-HSD1"/>
    <property type="match status" value="1"/>
</dbReference>
<dbReference type="EMBL" id="CP000807">
    <property type="protein sequence ID" value="ACB54247.1"/>
    <property type="molecule type" value="Genomic_DNA"/>
</dbReference>
<evidence type="ECO:0000256" key="3">
    <source>
        <dbReference type="RuleBase" id="RU000363"/>
    </source>
</evidence>
<dbReference type="FunFam" id="3.40.50.720:FF:000047">
    <property type="entry name" value="NADP-dependent L-serine/L-allo-threonine dehydrogenase"/>
    <property type="match status" value="1"/>
</dbReference>
<evidence type="ECO:0000313" key="4">
    <source>
        <dbReference type="EMBL" id="ACB54247.1"/>
    </source>
</evidence>
<dbReference type="InterPro" id="IPR036291">
    <property type="entry name" value="NAD(P)-bd_dom_sf"/>
</dbReference>
<reference evidence="4 5" key="1">
    <citation type="journal article" date="2008" name="Proc. Natl. Acad. Sci. U.S.A.">
        <title>The genome of Cyanothece 51142, a unicellular diazotrophic cyanobacterium important in the marine nitrogen cycle.</title>
        <authorList>
            <person name="Welsh E.A."/>
            <person name="Liberton M."/>
            <person name="Stoeckel J."/>
            <person name="Loh T."/>
            <person name="Elvitigala T."/>
            <person name="Wang C."/>
            <person name="Wollam A."/>
            <person name="Fulton R.S."/>
            <person name="Clifton S.W."/>
            <person name="Jacobs J.M."/>
            <person name="Aurora R."/>
            <person name="Ghosh B.K."/>
            <person name="Sherman L.A."/>
            <person name="Smith R.D."/>
            <person name="Wilson R.K."/>
            <person name="Pakrasi H.B."/>
        </authorList>
    </citation>
    <scope>NUCLEOTIDE SEQUENCE [LARGE SCALE GENOMIC DNA]</scope>
    <source>
        <strain evidence="5">ATCC 51142 / BH68</strain>
    </source>
</reference>
<dbReference type="KEGG" id="cyt:cce_4901"/>
<comment type="similarity">
    <text evidence="1 3">Belongs to the short-chain dehydrogenases/reductases (SDR) family.</text>
</comment>
<gene>
    <name evidence="4" type="ordered locus">cce_4901</name>
</gene>
<dbReference type="SUPFAM" id="SSF51735">
    <property type="entry name" value="NAD(P)-binding Rossmann-fold domains"/>
    <property type="match status" value="1"/>
</dbReference>
<dbReference type="GO" id="GO:0016616">
    <property type="term" value="F:oxidoreductase activity, acting on the CH-OH group of donors, NAD or NADP as acceptor"/>
    <property type="evidence" value="ECO:0007669"/>
    <property type="project" value="UniProtKB-ARBA"/>
</dbReference>
<dbReference type="Pfam" id="PF00106">
    <property type="entry name" value="adh_short"/>
    <property type="match status" value="1"/>
</dbReference>
<accession>B1X286</accession>
<dbReference type="OrthoDB" id="9775296at2"/>
<dbReference type="STRING" id="43989.cce_4901"/>
<protein>
    <submittedName>
        <fullName evidence="4">Probable short-chain dehydrogenase/reductase SDR</fullName>
    </submittedName>
</protein>